<reference evidence="1" key="1">
    <citation type="submission" date="2018-06" db="EMBL/GenBank/DDBJ databases">
        <authorList>
            <person name="Zhirakovskaya E."/>
        </authorList>
    </citation>
    <scope>NUCLEOTIDE SEQUENCE</scope>
</reference>
<evidence type="ECO:0000313" key="1">
    <source>
        <dbReference type="EMBL" id="VAW63573.1"/>
    </source>
</evidence>
<proteinExistence type="predicted"/>
<accession>A0A3B0XH12</accession>
<organism evidence="1">
    <name type="scientific">hydrothermal vent metagenome</name>
    <dbReference type="NCBI Taxonomy" id="652676"/>
    <lineage>
        <taxon>unclassified sequences</taxon>
        <taxon>metagenomes</taxon>
        <taxon>ecological metagenomes</taxon>
    </lineage>
</organism>
<dbReference type="Pfam" id="PF11227">
    <property type="entry name" value="DUF3025"/>
    <property type="match status" value="1"/>
</dbReference>
<protein>
    <recommendedName>
        <fullName evidence="2">DUF3025 domain-containing protein</fullName>
    </recommendedName>
</protein>
<sequence>MSVKEKWDVTFFKHSPIIKQLNSFACFYQNYRIWPSIENYKKIFKQHNSPVTPVTQSKNVLNFEDQYEPRVYLKKELQTRTENWHDFFNSIIWLKFPQTKKTLNQLHFHQAKNREKGSNRSTLENRITQFDECGAVIISNNDYLLDLIRNHQWHELFINQAEQFEDNIRCIIFGHAIFEKALNP</sequence>
<feature type="non-terminal residue" evidence="1">
    <location>
        <position position="184"/>
    </location>
</feature>
<gene>
    <name evidence="1" type="ORF">MNBD_GAMMA08-100</name>
</gene>
<dbReference type="AlphaFoldDB" id="A0A3B0XH12"/>
<name>A0A3B0XH12_9ZZZZ</name>
<dbReference type="EMBL" id="UOFH01000253">
    <property type="protein sequence ID" value="VAW63573.1"/>
    <property type="molecule type" value="Genomic_DNA"/>
</dbReference>
<dbReference type="InterPro" id="IPR021390">
    <property type="entry name" value="DUF3025"/>
</dbReference>
<evidence type="ECO:0008006" key="2">
    <source>
        <dbReference type="Google" id="ProtNLM"/>
    </source>
</evidence>